<sequence length="358" mass="40003">MKLLHFFFAAGAALALVLPQTANAGNLSYVVKVNGEPITSYDVSQRQKFLALTSGALGKRMRGLLQSAETKQKFQQFMQQQRPQSRAEAQKLQKEFVNRLQKQVMADINRQTRDEAIEQLIDERLMLQEAKRREVSVSESEVDERLAQMAKANNKDRTVDEFLAAFKKQGVEVDTMRERIRAQLAWRDTIRKLYGFRIASLVGSSGEAAQAAAESARGTVFDVRRLRLAASGGEGAIARAYVRGQSIRKQFSSCSDLSNLAQRAGGAKLERHAGKKAAFFPRDARPLLLQASAGQMLPPLVSSGGVDLYAVCGKKTPEVKNTDDGSSQSRSDRRQQEFQIYARRHLKDLRQDALIERR</sequence>
<reference evidence="6 7" key="1">
    <citation type="submission" date="2018-08" db="EMBL/GenBank/DDBJ databases">
        <title>Genomic Encyclopedia of Archaeal and Bacterial Type Strains, Phase II (KMG-II): from individual species to whole genera.</title>
        <authorList>
            <person name="Goeker M."/>
        </authorList>
    </citation>
    <scope>NUCLEOTIDE SEQUENCE [LARGE SCALE GENOMIC DNA]</scope>
    <source>
        <strain evidence="6 7">DSM 5002</strain>
    </source>
</reference>
<dbReference type="InterPro" id="IPR050280">
    <property type="entry name" value="OMP_Chaperone_SurA"/>
</dbReference>
<dbReference type="SUPFAM" id="SSF109998">
    <property type="entry name" value="Triger factor/SurA peptide-binding domain-like"/>
    <property type="match status" value="1"/>
</dbReference>
<dbReference type="InterPro" id="IPR015391">
    <property type="entry name" value="SurA_N"/>
</dbReference>
<evidence type="ECO:0000256" key="2">
    <source>
        <dbReference type="ARBA" id="ARBA00023110"/>
    </source>
</evidence>
<dbReference type="Proteomes" id="UP000266273">
    <property type="component" value="Unassembled WGS sequence"/>
</dbReference>
<keyword evidence="7" id="KW-1185">Reference proteome</keyword>
<keyword evidence="2" id="KW-0413">Isomerase</keyword>
<evidence type="ECO:0000256" key="3">
    <source>
        <dbReference type="SAM" id="MobiDB-lite"/>
    </source>
</evidence>
<evidence type="ECO:0000313" key="6">
    <source>
        <dbReference type="EMBL" id="RIA56483.1"/>
    </source>
</evidence>
<evidence type="ECO:0000313" key="7">
    <source>
        <dbReference type="Proteomes" id="UP000266273"/>
    </source>
</evidence>
<dbReference type="Pfam" id="PF09312">
    <property type="entry name" value="SurA_N"/>
    <property type="match status" value="1"/>
</dbReference>
<dbReference type="AlphaFoldDB" id="A0A397Q6A2"/>
<keyword evidence="2" id="KW-0697">Rotamase</keyword>
<accession>A0A397Q6A2</accession>
<dbReference type="PANTHER" id="PTHR47637:SF1">
    <property type="entry name" value="CHAPERONE SURA"/>
    <property type="match status" value="1"/>
</dbReference>
<feature type="chain" id="PRO_5017460045" evidence="4">
    <location>
        <begin position="25"/>
        <end position="358"/>
    </location>
</feature>
<evidence type="ECO:0000259" key="5">
    <source>
        <dbReference type="Pfam" id="PF09312"/>
    </source>
</evidence>
<comment type="caution">
    <text evidence="6">The sequence shown here is derived from an EMBL/GenBank/DDBJ whole genome shotgun (WGS) entry which is preliminary data.</text>
</comment>
<dbReference type="GO" id="GO:0003755">
    <property type="term" value="F:peptidyl-prolyl cis-trans isomerase activity"/>
    <property type="evidence" value="ECO:0007669"/>
    <property type="project" value="UniProtKB-KW"/>
</dbReference>
<feature type="signal peptide" evidence="4">
    <location>
        <begin position="1"/>
        <end position="24"/>
    </location>
</feature>
<organism evidence="6 7">
    <name type="scientific">Dichotomicrobium thermohalophilum</name>
    <dbReference type="NCBI Taxonomy" id="933063"/>
    <lineage>
        <taxon>Bacteria</taxon>
        <taxon>Pseudomonadati</taxon>
        <taxon>Pseudomonadota</taxon>
        <taxon>Alphaproteobacteria</taxon>
        <taxon>Hyphomicrobiales</taxon>
        <taxon>Hyphomicrobiaceae</taxon>
        <taxon>Dichotomicrobium</taxon>
    </lineage>
</organism>
<dbReference type="PANTHER" id="PTHR47637">
    <property type="entry name" value="CHAPERONE SURA"/>
    <property type="match status" value="1"/>
</dbReference>
<feature type="region of interest" description="Disordered" evidence="3">
    <location>
        <begin position="317"/>
        <end position="338"/>
    </location>
</feature>
<dbReference type="InterPro" id="IPR027304">
    <property type="entry name" value="Trigger_fact/SurA_dom_sf"/>
</dbReference>
<proteinExistence type="predicted"/>
<evidence type="ECO:0000256" key="4">
    <source>
        <dbReference type="SAM" id="SignalP"/>
    </source>
</evidence>
<dbReference type="EMBL" id="QXDF01000001">
    <property type="protein sequence ID" value="RIA56483.1"/>
    <property type="molecule type" value="Genomic_DNA"/>
</dbReference>
<gene>
    <name evidence="6" type="ORF">BXY53_1589</name>
</gene>
<evidence type="ECO:0000256" key="1">
    <source>
        <dbReference type="ARBA" id="ARBA00022729"/>
    </source>
</evidence>
<feature type="domain" description="SurA N-terminal" evidence="5">
    <location>
        <begin position="93"/>
        <end position="185"/>
    </location>
</feature>
<name>A0A397Q6A2_9HYPH</name>
<dbReference type="Gene3D" id="1.10.4030.10">
    <property type="entry name" value="Porin chaperone SurA, peptide-binding domain"/>
    <property type="match status" value="1"/>
</dbReference>
<protein>
    <submittedName>
        <fullName evidence="6">Periplasmic chaperone for outer membrane proteins SurA</fullName>
    </submittedName>
</protein>
<keyword evidence="1 4" id="KW-0732">Signal</keyword>